<keyword evidence="14" id="KW-1185">Reference proteome</keyword>
<keyword evidence="6" id="KW-0547">Nucleotide-binding</keyword>
<dbReference type="SUPFAM" id="SSF55681">
    <property type="entry name" value="Class II aaRS and biotin synthetases"/>
    <property type="match status" value="1"/>
</dbReference>
<keyword evidence="8" id="KW-0648">Protein biosynthesis</keyword>
<evidence type="ECO:0000256" key="5">
    <source>
        <dbReference type="ARBA" id="ARBA00022598"/>
    </source>
</evidence>
<comment type="catalytic activity">
    <reaction evidence="11">
        <text>tRNA(Lys) + L-lysine + ATP = L-lysyl-tRNA(Lys) + AMP + diphosphate</text>
        <dbReference type="Rhea" id="RHEA:20792"/>
        <dbReference type="Rhea" id="RHEA-COMP:9696"/>
        <dbReference type="Rhea" id="RHEA-COMP:9697"/>
        <dbReference type="ChEBI" id="CHEBI:30616"/>
        <dbReference type="ChEBI" id="CHEBI:32551"/>
        <dbReference type="ChEBI" id="CHEBI:33019"/>
        <dbReference type="ChEBI" id="CHEBI:78442"/>
        <dbReference type="ChEBI" id="CHEBI:78529"/>
        <dbReference type="ChEBI" id="CHEBI:456215"/>
        <dbReference type="EC" id="6.1.1.6"/>
    </reaction>
</comment>
<dbReference type="PRINTS" id="PR00982">
    <property type="entry name" value="TRNASYNTHLYS"/>
</dbReference>
<comment type="subcellular location">
    <subcellularLocation>
        <location evidence="1">Cytoplasm</location>
    </subcellularLocation>
</comment>
<keyword evidence="9" id="KW-0030">Aminoacyl-tRNA synthetase</keyword>
<dbReference type="PANTHER" id="PTHR42918">
    <property type="entry name" value="LYSYL-TRNA SYNTHETASE"/>
    <property type="match status" value="1"/>
</dbReference>
<evidence type="ECO:0000256" key="8">
    <source>
        <dbReference type="ARBA" id="ARBA00022917"/>
    </source>
</evidence>
<dbReference type="InterPro" id="IPR018149">
    <property type="entry name" value="Lys-tRNA-synth_II_C"/>
</dbReference>
<keyword evidence="4" id="KW-0963">Cytoplasm</keyword>
<keyword evidence="7" id="KW-0067">ATP-binding</keyword>
<dbReference type="PROSITE" id="PS50862">
    <property type="entry name" value="AA_TRNA_LIGASE_II"/>
    <property type="match status" value="1"/>
</dbReference>
<dbReference type="PANTHER" id="PTHR42918:SF9">
    <property type="entry name" value="LYSINE--TRNA LIGASE"/>
    <property type="match status" value="1"/>
</dbReference>
<evidence type="ECO:0000313" key="14">
    <source>
        <dbReference type="Proteomes" id="UP000784294"/>
    </source>
</evidence>
<evidence type="ECO:0000256" key="9">
    <source>
        <dbReference type="ARBA" id="ARBA00023146"/>
    </source>
</evidence>
<reference evidence="13" key="1">
    <citation type="submission" date="2018-11" db="EMBL/GenBank/DDBJ databases">
        <authorList>
            <consortium name="Pathogen Informatics"/>
        </authorList>
    </citation>
    <scope>NUCLEOTIDE SEQUENCE</scope>
</reference>
<dbReference type="EMBL" id="CAAALY010090280">
    <property type="protein sequence ID" value="VEL27840.1"/>
    <property type="molecule type" value="Genomic_DNA"/>
</dbReference>
<dbReference type="InterPro" id="IPR004364">
    <property type="entry name" value="Aa-tRNA-synt_II"/>
</dbReference>
<evidence type="ECO:0000256" key="1">
    <source>
        <dbReference type="ARBA" id="ARBA00004496"/>
    </source>
</evidence>
<dbReference type="Gene3D" id="3.30.930.10">
    <property type="entry name" value="Bira Bifunctional Protein, Domain 2"/>
    <property type="match status" value="1"/>
</dbReference>
<dbReference type="GO" id="GO:0004824">
    <property type="term" value="F:lysine-tRNA ligase activity"/>
    <property type="evidence" value="ECO:0007669"/>
    <property type="project" value="UniProtKB-EC"/>
</dbReference>
<dbReference type="OrthoDB" id="21243at2759"/>
<name>A0A448X4H8_9PLAT</name>
<dbReference type="InterPro" id="IPR006195">
    <property type="entry name" value="aa-tRNA-synth_II"/>
</dbReference>
<dbReference type="GO" id="GO:0006430">
    <property type="term" value="P:lysyl-tRNA aminoacylation"/>
    <property type="evidence" value="ECO:0007669"/>
    <property type="project" value="InterPro"/>
</dbReference>
<dbReference type="AlphaFoldDB" id="A0A448X4H8"/>
<evidence type="ECO:0000256" key="11">
    <source>
        <dbReference type="ARBA" id="ARBA00048573"/>
    </source>
</evidence>
<comment type="similarity">
    <text evidence="2">Belongs to the class-II aminoacyl-tRNA synthetase family.</text>
</comment>
<protein>
    <recommendedName>
        <fullName evidence="3">lysine--tRNA ligase</fullName>
        <ecNumber evidence="3">6.1.1.6</ecNumber>
    </recommendedName>
    <alternativeName>
        <fullName evidence="10">Lysyl-tRNA synthetase</fullName>
    </alternativeName>
</protein>
<dbReference type="GO" id="GO:0005524">
    <property type="term" value="F:ATP binding"/>
    <property type="evidence" value="ECO:0007669"/>
    <property type="project" value="UniProtKB-KW"/>
</dbReference>
<keyword evidence="5" id="KW-0436">Ligase</keyword>
<dbReference type="GO" id="GO:0005739">
    <property type="term" value="C:mitochondrion"/>
    <property type="evidence" value="ECO:0007669"/>
    <property type="project" value="TreeGrafter"/>
</dbReference>
<dbReference type="Proteomes" id="UP000784294">
    <property type="component" value="Unassembled WGS sequence"/>
</dbReference>
<evidence type="ECO:0000256" key="2">
    <source>
        <dbReference type="ARBA" id="ARBA00008226"/>
    </source>
</evidence>
<sequence length="352" mass="40545">MGELSILPREMILLSPCLYQLPHLHFGLKDKETRFRMRYLDLIMNADVRSRFKVRARIINYVRRFLDGIGFLEVETPMMSRIGGGATAKPFLTHHNDLDTDLFLRVAPELYLKMLVVGGFNRVYELGRVFRNESIDLTHNPEFTMCEFYMAYADYNDLMTIIEDLLSGMVLELFGTYKLSYNPEGDSMSSVEVDFTPPFRRIDMYSGLEKALNLTLPLPDQLHTEEARLQLDEICTLKGIECPAPRTSARLLDKLSGELLESSCINPTFVLNHPQVMSPLSKWHRSQSGLAERFELFLLSKEVVNAYTELNDPFVQRERFEEQIKVSISTFTRTPLCVCIPNSRIPSFGYLI</sequence>
<dbReference type="InterPro" id="IPR045864">
    <property type="entry name" value="aa-tRNA-synth_II/BPL/LPL"/>
</dbReference>
<accession>A0A448X4H8</accession>
<dbReference type="GO" id="GO:0017101">
    <property type="term" value="C:aminoacyl-tRNA synthetase multienzyme complex"/>
    <property type="evidence" value="ECO:0007669"/>
    <property type="project" value="TreeGrafter"/>
</dbReference>
<evidence type="ECO:0000256" key="7">
    <source>
        <dbReference type="ARBA" id="ARBA00022840"/>
    </source>
</evidence>
<proteinExistence type="inferred from homology"/>
<dbReference type="EC" id="6.1.1.6" evidence="3"/>
<evidence type="ECO:0000256" key="4">
    <source>
        <dbReference type="ARBA" id="ARBA00022490"/>
    </source>
</evidence>
<evidence type="ECO:0000259" key="12">
    <source>
        <dbReference type="PROSITE" id="PS50862"/>
    </source>
</evidence>
<dbReference type="Pfam" id="PF00152">
    <property type="entry name" value="tRNA-synt_2"/>
    <property type="match status" value="1"/>
</dbReference>
<feature type="domain" description="Aminoacyl-transfer RNA synthetases class-II family profile" evidence="12">
    <location>
        <begin position="52"/>
        <end position="311"/>
    </location>
</feature>
<dbReference type="FunFam" id="3.30.930.10:FF:000238">
    <property type="entry name" value="Lysine--tRNA ligase"/>
    <property type="match status" value="1"/>
</dbReference>
<organism evidence="13 14">
    <name type="scientific">Protopolystoma xenopodis</name>
    <dbReference type="NCBI Taxonomy" id="117903"/>
    <lineage>
        <taxon>Eukaryota</taxon>
        <taxon>Metazoa</taxon>
        <taxon>Spiralia</taxon>
        <taxon>Lophotrochozoa</taxon>
        <taxon>Platyhelminthes</taxon>
        <taxon>Monogenea</taxon>
        <taxon>Polyopisthocotylea</taxon>
        <taxon>Polystomatidea</taxon>
        <taxon>Polystomatidae</taxon>
        <taxon>Protopolystoma</taxon>
    </lineage>
</organism>
<evidence type="ECO:0000256" key="6">
    <source>
        <dbReference type="ARBA" id="ARBA00022741"/>
    </source>
</evidence>
<comment type="caution">
    <text evidence="13">The sequence shown here is derived from an EMBL/GenBank/DDBJ whole genome shotgun (WGS) entry which is preliminary data.</text>
</comment>
<evidence type="ECO:0000313" key="13">
    <source>
        <dbReference type="EMBL" id="VEL27840.1"/>
    </source>
</evidence>
<evidence type="ECO:0000256" key="3">
    <source>
        <dbReference type="ARBA" id="ARBA00013166"/>
    </source>
</evidence>
<dbReference type="GO" id="GO:0000049">
    <property type="term" value="F:tRNA binding"/>
    <property type="evidence" value="ECO:0007669"/>
    <property type="project" value="TreeGrafter"/>
</dbReference>
<evidence type="ECO:0000256" key="10">
    <source>
        <dbReference type="ARBA" id="ARBA00030563"/>
    </source>
</evidence>
<dbReference type="GO" id="GO:0005829">
    <property type="term" value="C:cytosol"/>
    <property type="evidence" value="ECO:0007669"/>
    <property type="project" value="TreeGrafter"/>
</dbReference>
<gene>
    <name evidence="13" type="ORF">PXEA_LOCUS21280</name>
</gene>